<dbReference type="InterPro" id="IPR006665">
    <property type="entry name" value="OmpA-like"/>
</dbReference>
<comment type="subcellular location">
    <subcellularLocation>
        <location evidence="1">Cell outer membrane</location>
    </subcellularLocation>
</comment>
<dbReference type="InterPro" id="IPR006664">
    <property type="entry name" value="OMP_bac"/>
</dbReference>
<evidence type="ECO:0000313" key="8">
    <source>
        <dbReference type="EMBL" id="GAA6169889.1"/>
    </source>
</evidence>
<evidence type="ECO:0000256" key="5">
    <source>
        <dbReference type="SAM" id="Phobius"/>
    </source>
</evidence>
<evidence type="ECO:0000256" key="4">
    <source>
        <dbReference type="PROSITE-ProRule" id="PRU00473"/>
    </source>
</evidence>
<dbReference type="CDD" id="cd07185">
    <property type="entry name" value="OmpA_C-like"/>
    <property type="match status" value="1"/>
</dbReference>
<reference evidence="8 9" key="1">
    <citation type="submission" date="2024-04" db="EMBL/GenBank/DDBJ databases">
        <title>Draft genome sequence of Sessilibacter corallicola NBRC 116591.</title>
        <authorList>
            <person name="Miyakawa T."/>
            <person name="Kusuya Y."/>
            <person name="Miura T."/>
        </authorList>
    </citation>
    <scope>NUCLEOTIDE SEQUENCE [LARGE SCALE GENOMIC DNA]</scope>
    <source>
        <strain evidence="8 9">KU-00831-HH</strain>
    </source>
</reference>
<evidence type="ECO:0000256" key="1">
    <source>
        <dbReference type="ARBA" id="ARBA00004442"/>
    </source>
</evidence>
<feature type="chain" id="PRO_5045628835" evidence="6">
    <location>
        <begin position="23"/>
        <end position="221"/>
    </location>
</feature>
<name>A0ABQ0AE16_9GAMM</name>
<gene>
    <name evidence="8" type="ORF">NBRC116591_37010</name>
</gene>
<dbReference type="SUPFAM" id="SSF103088">
    <property type="entry name" value="OmpA-like"/>
    <property type="match status" value="1"/>
</dbReference>
<keyword evidence="5" id="KW-0812">Transmembrane</keyword>
<accession>A0ABQ0AE16</accession>
<keyword evidence="3" id="KW-0998">Cell outer membrane</keyword>
<keyword evidence="5" id="KW-1133">Transmembrane helix</keyword>
<keyword evidence="2 4" id="KW-0472">Membrane</keyword>
<feature type="transmembrane region" description="Helical" evidence="5">
    <location>
        <begin position="29"/>
        <end position="51"/>
    </location>
</feature>
<dbReference type="PRINTS" id="PR01021">
    <property type="entry name" value="OMPADOMAIN"/>
</dbReference>
<dbReference type="EMBL" id="BAABWN010000016">
    <property type="protein sequence ID" value="GAA6169889.1"/>
    <property type="molecule type" value="Genomic_DNA"/>
</dbReference>
<dbReference type="RefSeq" id="WP_233090093.1">
    <property type="nucleotide sequence ID" value="NZ_BAABWN010000016.1"/>
</dbReference>
<keyword evidence="9" id="KW-1185">Reference proteome</keyword>
<proteinExistence type="predicted"/>
<dbReference type="Pfam" id="PF00691">
    <property type="entry name" value="OmpA"/>
    <property type="match status" value="1"/>
</dbReference>
<dbReference type="PANTHER" id="PTHR30329:SF21">
    <property type="entry name" value="LIPOPROTEIN YIAD-RELATED"/>
    <property type="match status" value="1"/>
</dbReference>
<protein>
    <submittedName>
        <fullName evidence="8">OmpA family protein</fullName>
    </submittedName>
</protein>
<evidence type="ECO:0000259" key="7">
    <source>
        <dbReference type="PROSITE" id="PS51123"/>
    </source>
</evidence>
<evidence type="ECO:0000313" key="9">
    <source>
        <dbReference type="Proteomes" id="UP001465153"/>
    </source>
</evidence>
<dbReference type="PROSITE" id="PS51123">
    <property type="entry name" value="OMPA_2"/>
    <property type="match status" value="1"/>
</dbReference>
<evidence type="ECO:0000256" key="6">
    <source>
        <dbReference type="SAM" id="SignalP"/>
    </source>
</evidence>
<dbReference type="Gene3D" id="3.30.1330.60">
    <property type="entry name" value="OmpA-like domain"/>
    <property type="match status" value="1"/>
</dbReference>
<dbReference type="Proteomes" id="UP001465153">
    <property type="component" value="Unassembled WGS sequence"/>
</dbReference>
<feature type="transmembrane region" description="Helical" evidence="5">
    <location>
        <begin position="63"/>
        <end position="81"/>
    </location>
</feature>
<feature type="signal peptide" evidence="6">
    <location>
        <begin position="1"/>
        <end position="22"/>
    </location>
</feature>
<dbReference type="PROSITE" id="PS51257">
    <property type="entry name" value="PROKAR_LIPOPROTEIN"/>
    <property type="match status" value="1"/>
</dbReference>
<evidence type="ECO:0000256" key="3">
    <source>
        <dbReference type="ARBA" id="ARBA00023237"/>
    </source>
</evidence>
<dbReference type="InterPro" id="IPR036737">
    <property type="entry name" value="OmpA-like_sf"/>
</dbReference>
<evidence type="ECO:0000256" key="2">
    <source>
        <dbReference type="ARBA" id="ARBA00023136"/>
    </source>
</evidence>
<dbReference type="PANTHER" id="PTHR30329">
    <property type="entry name" value="STATOR ELEMENT OF FLAGELLAR MOTOR COMPLEX"/>
    <property type="match status" value="1"/>
</dbReference>
<dbReference type="InterPro" id="IPR050330">
    <property type="entry name" value="Bact_OuterMem_StrucFunc"/>
</dbReference>
<comment type="caution">
    <text evidence="8">The sequence shown here is derived from an EMBL/GenBank/DDBJ whole genome shotgun (WGS) entry which is preliminary data.</text>
</comment>
<feature type="domain" description="OmpA-like" evidence="7">
    <location>
        <begin position="103"/>
        <end position="220"/>
    </location>
</feature>
<sequence>MKKLICAVSAMAILAGCTTYDAYTGEQKTSNTAIGAGIGASVAAVIAYIDNKDDDSRTRNKRILAAAATGGAIGGGIGYYMDAQEAKLRKQLRGSGVSVERVGDNINLIMPGNITFASARSEIASDFYPVLESVTLVLKEYDKTLVVVGGHTDSDGSESYNQSLSVQRANSVSGYFQSQGVKPIRLEPIGFGESQPIATNSTPAGKQSNRRVEITLVPATT</sequence>
<keyword evidence="6" id="KW-0732">Signal</keyword>
<organism evidence="8 9">
    <name type="scientific">Sessilibacter corallicola</name>
    <dbReference type="NCBI Taxonomy" id="2904075"/>
    <lineage>
        <taxon>Bacteria</taxon>
        <taxon>Pseudomonadati</taxon>
        <taxon>Pseudomonadota</taxon>
        <taxon>Gammaproteobacteria</taxon>
        <taxon>Cellvibrionales</taxon>
        <taxon>Cellvibrionaceae</taxon>
        <taxon>Sessilibacter</taxon>
    </lineage>
</organism>